<evidence type="ECO:0000313" key="4">
    <source>
        <dbReference type="Proteomes" id="UP001250932"/>
    </source>
</evidence>
<keyword evidence="1" id="KW-0597">Phosphoprotein</keyword>
<dbReference type="Gene3D" id="3.40.50.2300">
    <property type="match status" value="1"/>
</dbReference>
<feature type="domain" description="Response regulatory" evidence="2">
    <location>
        <begin position="1"/>
        <end position="116"/>
    </location>
</feature>
<evidence type="ECO:0000259" key="2">
    <source>
        <dbReference type="PROSITE" id="PS50110"/>
    </source>
</evidence>
<dbReference type="PROSITE" id="PS50110">
    <property type="entry name" value="RESPONSE_REGULATORY"/>
    <property type="match status" value="1"/>
</dbReference>
<sequence>MFIADPSWTIRGKFIELLREIPNIQIVGEASIWGEVVAQLPELSYEVGIIDQDILKSPATQSIQHLKRIQPQARVIILSNVFTPEHEQVFKQAGADDVLDKSLDFSLLQALLTRKKYL</sequence>
<gene>
    <name evidence="3" type="ORF">PPG34_07685</name>
</gene>
<evidence type="ECO:0000256" key="1">
    <source>
        <dbReference type="PROSITE-ProRule" id="PRU00169"/>
    </source>
</evidence>
<organism evidence="3 4">
    <name type="scientific">Candidatus Nitronereus thalassa</name>
    <dbReference type="NCBI Taxonomy" id="3020898"/>
    <lineage>
        <taxon>Bacteria</taxon>
        <taxon>Pseudomonadati</taxon>
        <taxon>Nitrospirota</taxon>
        <taxon>Nitrospiria</taxon>
        <taxon>Nitrospirales</taxon>
        <taxon>Nitrospiraceae</taxon>
        <taxon>Candidatus Nitronereus</taxon>
    </lineage>
</organism>
<name>A0ABU3K775_9BACT</name>
<comment type="caution">
    <text evidence="3">The sequence shown here is derived from an EMBL/GenBank/DDBJ whole genome shotgun (WGS) entry which is preliminary data.</text>
</comment>
<keyword evidence="4" id="KW-1185">Reference proteome</keyword>
<protein>
    <submittedName>
        <fullName evidence="3">Response regulator</fullName>
    </submittedName>
</protein>
<dbReference type="RefSeq" id="WP_313834276.1">
    <property type="nucleotide sequence ID" value="NZ_JAQOUE010000001.1"/>
</dbReference>
<reference evidence="3 4" key="1">
    <citation type="journal article" date="2023" name="ISME J.">
        <title>Cultivation and genomic characterization of novel and ubiquitous marine nitrite-oxidizing bacteria from the Nitrospirales.</title>
        <authorList>
            <person name="Mueller A.J."/>
            <person name="Daebeler A."/>
            <person name="Herbold C.W."/>
            <person name="Kirkegaard R.H."/>
            <person name="Daims H."/>
        </authorList>
    </citation>
    <scope>NUCLEOTIDE SEQUENCE [LARGE SCALE GENOMIC DNA]</scope>
    <source>
        <strain evidence="3 4">EB</strain>
    </source>
</reference>
<dbReference type="InterPro" id="IPR001789">
    <property type="entry name" value="Sig_transdc_resp-reg_receiver"/>
</dbReference>
<dbReference type="Proteomes" id="UP001250932">
    <property type="component" value="Unassembled WGS sequence"/>
</dbReference>
<proteinExistence type="predicted"/>
<dbReference type="SUPFAM" id="SSF52172">
    <property type="entry name" value="CheY-like"/>
    <property type="match status" value="1"/>
</dbReference>
<dbReference type="Pfam" id="PF00072">
    <property type="entry name" value="Response_reg"/>
    <property type="match status" value="1"/>
</dbReference>
<feature type="modified residue" description="4-aspartylphosphate" evidence="1">
    <location>
        <position position="51"/>
    </location>
</feature>
<dbReference type="EMBL" id="JAQOUE010000001">
    <property type="protein sequence ID" value="MDT7042229.1"/>
    <property type="molecule type" value="Genomic_DNA"/>
</dbReference>
<evidence type="ECO:0000313" key="3">
    <source>
        <dbReference type="EMBL" id="MDT7042229.1"/>
    </source>
</evidence>
<dbReference type="InterPro" id="IPR011006">
    <property type="entry name" value="CheY-like_superfamily"/>
</dbReference>
<accession>A0ABU3K775</accession>